<dbReference type="InterPro" id="IPR001509">
    <property type="entry name" value="Epimerase_deHydtase"/>
</dbReference>
<dbReference type="GO" id="GO:0033499">
    <property type="term" value="P:galactose catabolic process via UDP-galactose, Leloir pathway"/>
    <property type="evidence" value="ECO:0007669"/>
    <property type="project" value="TreeGrafter"/>
</dbReference>
<evidence type="ECO:0000256" key="9">
    <source>
        <dbReference type="ARBA" id="ARBA00023277"/>
    </source>
</evidence>
<keyword evidence="8 10" id="KW-0413">Isomerase</keyword>
<organism evidence="12 13">
    <name type="scientific">Candidatus Polarisedimenticola svalbardensis</name>
    <dbReference type="NCBI Taxonomy" id="2886004"/>
    <lineage>
        <taxon>Bacteria</taxon>
        <taxon>Pseudomonadati</taxon>
        <taxon>Acidobacteriota</taxon>
        <taxon>Candidatus Polarisedimenticolia</taxon>
        <taxon>Candidatus Polarisedimenticolales</taxon>
        <taxon>Candidatus Polarisedimenticolaceae</taxon>
        <taxon>Candidatus Polarisedimenticola</taxon>
    </lineage>
</organism>
<feature type="domain" description="NAD-dependent epimerase/dehydratase" evidence="11">
    <location>
        <begin position="4"/>
        <end position="253"/>
    </location>
</feature>
<proteinExistence type="inferred from homology"/>
<dbReference type="GO" id="GO:0003978">
    <property type="term" value="F:UDP-glucose 4-epimerase activity"/>
    <property type="evidence" value="ECO:0007669"/>
    <property type="project" value="UniProtKB-UniRule"/>
</dbReference>
<dbReference type="EC" id="5.1.3.2" evidence="5 10"/>
<evidence type="ECO:0000256" key="3">
    <source>
        <dbReference type="ARBA" id="ARBA00004947"/>
    </source>
</evidence>
<dbReference type="PANTHER" id="PTHR43725">
    <property type="entry name" value="UDP-GLUCOSE 4-EPIMERASE"/>
    <property type="match status" value="1"/>
</dbReference>
<evidence type="ECO:0000256" key="6">
    <source>
        <dbReference type="ARBA" id="ARBA00018569"/>
    </source>
</evidence>
<dbReference type="Pfam" id="PF01370">
    <property type="entry name" value="Epimerase"/>
    <property type="match status" value="1"/>
</dbReference>
<comment type="catalytic activity">
    <reaction evidence="1 10">
        <text>UDP-alpha-D-glucose = UDP-alpha-D-galactose</text>
        <dbReference type="Rhea" id="RHEA:22168"/>
        <dbReference type="ChEBI" id="CHEBI:58885"/>
        <dbReference type="ChEBI" id="CHEBI:66914"/>
        <dbReference type="EC" id="5.1.3.2"/>
    </reaction>
</comment>
<keyword evidence="7 10" id="KW-0520">NAD</keyword>
<dbReference type="Gene3D" id="3.40.50.720">
    <property type="entry name" value="NAD(P)-binding Rossmann-like Domain"/>
    <property type="match status" value="1"/>
</dbReference>
<dbReference type="NCBIfam" id="TIGR01179">
    <property type="entry name" value="galE"/>
    <property type="match status" value="1"/>
</dbReference>
<accession>A0A8J6XT68</accession>
<sequence length="330" mass="35788">MQSVLVTGGAGYIGSHIVRRLQEDGHPVVVLDDLSEGHREAVPAGLLHVGDFADRDLVRTICRDHAVEYVVHMAANCQVGESVVNPSKYYRNNLVNSLAFLEVVREAGVKGLVFSSTAAVYGEPVQVPITEDHPTAPTNPYGETKLAFERALSWYRKAYGLRYVALRYFNAAGADPEGDIGEDHAHESHLVPLLIRAAMNPTSPLKVFGTDYPTADGTCVRDYVHVSDLAAAHVLALGAMDRGEVGGASFNLGNGEGFSVREVIRAVEQVVGQPVPVEDGPRRDGDPAVLVASSLRIREALGWDPRIADLPSIIRTAWNWHRRNPNGFNG</sequence>
<evidence type="ECO:0000256" key="8">
    <source>
        <dbReference type="ARBA" id="ARBA00023235"/>
    </source>
</evidence>
<gene>
    <name evidence="12" type="primary">galE</name>
    <name evidence="12" type="ORF">IFK94_09025</name>
</gene>
<dbReference type="EMBL" id="JACXWD010000026">
    <property type="protein sequence ID" value="MBD3868257.1"/>
    <property type="molecule type" value="Genomic_DNA"/>
</dbReference>
<dbReference type="InterPro" id="IPR036291">
    <property type="entry name" value="NAD(P)-bd_dom_sf"/>
</dbReference>
<comment type="pathway">
    <text evidence="3 10">Carbohydrate metabolism; galactose metabolism.</text>
</comment>
<evidence type="ECO:0000256" key="2">
    <source>
        <dbReference type="ARBA" id="ARBA00001911"/>
    </source>
</evidence>
<evidence type="ECO:0000259" key="11">
    <source>
        <dbReference type="Pfam" id="PF01370"/>
    </source>
</evidence>
<reference evidence="12 13" key="1">
    <citation type="submission" date="2020-08" db="EMBL/GenBank/DDBJ databases">
        <title>Acidobacteriota in marine sediments use diverse sulfur dissimilation pathways.</title>
        <authorList>
            <person name="Wasmund K."/>
        </authorList>
    </citation>
    <scope>NUCLEOTIDE SEQUENCE [LARGE SCALE GENOMIC DNA]</scope>
    <source>
        <strain evidence="12">MAG AM4</strain>
    </source>
</reference>
<comment type="cofactor">
    <cofactor evidence="2 10">
        <name>NAD(+)</name>
        <dbReference type="ChEBI" id="CHEBI:57540"/>
    </cofactor>
</comment>
<evidence type="ECO:0000256" key="1">
    <source>
        <dbReference type="ARBA" id="ARBA00000083"/>
    </source>
</evidence>
<evidence type="ECO:0000256" key="5">
    <source>
        <dbReference type="ARBA" id="ARBA00013189"/>
    </source>
</evidence>
<dbReference type="Proteomes" id="UP000648239">
    <property type="component" value="Unassembled WGS sequence"/>
</dbReference>
<dbReference type="SUPFAM" id="SSF51735">
    <property type="entry name" value="NAD(P)-binding Rossmann-fold domains"/>
    <property type="match status" value="1"/>
</dbReference>
<dbReference type="AlphaFoldDB" id="A0A8J6XT68"/>
<evidence type="ECO:0000313" key="13">
    <source>
        <dbReference type="Proteomes" id="UP000648239"/>
    </source>
</evidence>
<dbReference type="CDD" id="cd05247">
    <property type="entry name" value="UDP_G4E_1_SDR_e"/>
    <property type="match status" value="1"/>
</dbReference>
<comment type="subunit">
    <text evidence="10">Homodimer.</text>
</comment>
<comment type="similarity">
    <text evidence="4 10">Belongs to the NAD(P)-dependent epimerase/dehydratase family.</text>
</comment>
<dbReference type="Gene3D" id="3.90.25.10">
    <property type="entry name" value="UDP-galactose 4-epimerase, domain 1"/>
    <property type="match status" value="1"/>
</dbReference>
<keyword evidence="9 10" id="KW-0119">Carbohydrate metabolism</keyword>
<protein>
    <recommendedName>
        <fullName evidence="6 10">UDP-glucose 4-epimerase</fullName>
        <ecNumber evidence="5 10">5.1.3.2</ecNumber>
    </recommendedName>
</protein>
<dbReference type="PANTHER" id="PTHR43725:SF53">
    <property type="entry name" value="UDP-ARABINOSE 4-EPIMERASE 1"/>
    <property type="match status" value="1"/>
</dbReference>
<name>A0A8J6XT68_9BACT</name>
<evidence type="ECO:0000256" key="10">
    <source>
        <dbReference type="RuleBase" id="RU366046"/>
    </source>
</evidence>
<dbReference type="InterPro" id="IPR005886">
    <property type="entry name" value="UDP_G4E"/>
</dbReference>
<evidence type="ECO:0000313" key="12">
    <source>
        <dbReference type="EMBL" id="MBD3868257.1"/>
    </source>
</evidence>
<dbReference type="UniPathway" id="UPA00214"/>
<evidence type="ECO:0000256" key="4">
    <source>
        <dbReference type="ARBA" id="ARBA00007637"/>
    </source>
</evidence>
<comment type="caution">
    <text evidence="12">The sequence shown here is derived from an EMBL/GenBank/DDBJ whole genome shotgun (WGS) entry which is preliminary data.</text>
</comment>
<evidence type="ECO:0000256" key="7">
    <source>
        <dbReference type="ARBA" id="ARBA00023027"/>
    </source>
</evidence>